<evidence type="ECO:0000259" key="6">
    <source>
        <dbReference type="Pfam" id="PF17827"/>
    </source>
</evidence>
<keyword evidence="2 4" id="KW-0808">Transferase</keyword>
<accession>A0A6I4T0K0</accession>
<feature type="binding site" evidence="4">
    <location>
        <position position="185"/>
    </location>
    <ligand>
        <name>S-adenosyl-L-methionine</name>
        <dbReference type="ChEBI" id="CHEBI:59789"/>
    </ligand>
</feature>
<name>A0A6I4T0K0_9SPHN</name>
<dbReference type="Gene3D" id="1.10.8.10">
    <property type="entry name" value="DNA helicase RuvA subunit, C-terminal domain"/>
    <property type="match status" value="1"/>
</dbReference>
<dbReference type="GO" id="GO:0003676">
    <property type="term" value="F:nucleic acid binding"/>
    <property type="evidence" value="ECO:0007669"/>
    <property type="project" value="InterPro"/>
</dbReference>
<dbReference type="CDD" id="cd02440">
    <property type="entry name" value="AdoMet_MTases"/>
    <property type="match status" value="1"/>
</dbReference>
<comment type="function">
    <text evidence="4">Methylates the class 1 translation termination release factors RF1/PrfA and RF2/PrfB on the glutamine residue of the universally conserved GGQ motif.</text>
</comment>
<feature type="binding site" evidence="4">
    <location>
        <begin position="185"/>
        <end position="188"/>
    </location>
    <ligand>
        <name>substrate</name>
    </ligand>
</feature>
<dbReference type="EC" id="2.1.1.297" evidence="4"/>
<dbReference type="InterPro" id="IPR050320">
    <property type="entry name" value="N5-glutamine_MTase"/>
</dbReference>
<dbReference type="InterPro" id="IPR004556">
    <property type="entry name" value="HemK-like"/>
</dbReference>
<protein>
    <recommendedName>
        <fullName evidence="4">Release factor glutamine methyltransferase</fullName>
        <shortName evidence="4">RF MTase</shortName>
        <ecNumber evidence="4">2.1.1.297</ecNumber>
    </recommendedName>
    <alternativeName>
        <fullName evidence="4">N5-glutamine methyltransferase PrmC</fullName>
    </alternativeName>
    <alternativeName>
        <fullName evidence="4">Protein-(glutamine-N5) MTase PrmC</fullName>
    </alternativeName>
    <alternativeName>
        <fullName evidence="4">Protein-glutamine N-methyltransferase PrmC</fullName>
    </alternativeName>
</protein>
<dbReference type="SUPFAM" id="SSF53335">
    <property type="entry name" value="S-adenosyl-L-methionine-dependent methyltransferases"/>
    <property type="match status" value="1"/>
</dbReference>
<evidence type="ECO:0000256" key="3">
    <source>
        <dbReference type="ARBA" id="ARBA00022691"/>
    </source>
</evidence>
<keyword evidence="8" id="KW-1185">Reference proteome</keyword>
<dbReference type="Pfam" id="PF17827">
    <property type="entry name" value="PrmC_N"/>
    <property type="match status" value="1"/>
</dbReference>
<evidence type="ECO:0000259" key="5">
    <source>
        <dbReference type="Pfam" id="PF13847"/>
    </source>
</evidence>
<dbReference type="InterPro" id="IPR040758">
    <property type="entry name" value="PrmC_N"/>
</dbReference>
<dbReference type="Gene3D" id="3.40.50.150">
    <property type="entry name" value="Vaccinia Virus protein VP39"/>
    <property type="match status" value="1"/>
</dbReference>
<evidence type="ECO:0000256" key="4">
    <source>
        <dbReference type="HAMAP-Rule" id="MF_02126"/>
    </source>
</evidence>
<dbReference type="InterPro" id="IPR002052">
    <property type="entry name" value="DNA_methylase_N6_adenine_CS"/>
</dbReference>
<dbReference type="PANTHER" id="PTHR18895">
    <property type="entry name" value="HEMK METHYLTRANSFERASE"/>
    <property type="match status" value="1"/>
</dbReference>
<comment type="catalytic activity">
    <reaction evidence="4">
        <text>L-glutaminyl-[peptide chain release factor] + S-adenosyl-L-methionine = N(5)-methyl-L-glutaminyl-[peptide chain release factor] + S-adenosyl-L-homocysteine + H(+)</text>
        <dbReference type="Rhea" id="RHEA:42896"/>
        <dbReference type="Rhea" id="RHEA-COMP:10271"/>
        <dbReference type="Rhea" id="RHEA-COMP:10272"/>
        <dbReference type="ChEBI" id="CHEBI:15378"/>
        <dbReference type="ChEBI" id="CHEBI:30011"/>
        <dbReference type="ChEBI" id="CHEBI:57856"/>
        <dbReference type="ChEBI" id="CHEBI:59789"/>
        <dbReference type="ChEBI" id="CHEBI:61891"/>
        <dbReference type="EC" id="2.1.1.297"/>
    </reaction>
</comment>
<evidence type="ECO:0000313" key="8">
    <source>
        <dbReference type="Proteomes" id="UP000433652"/>
    </source>
</evidence>
<dbReference type="OrthoDB" id="9800643at2"/>
<dbReference type="PROSITE" id="PS00092">
    <property type="entry name" value="N6_MTASE"/>
    <property type="match status" value="1"/>
</dbReference>
<dbReference type="PANTHER" id="PTHR18895:SF74">
    <property type="entry name" value="MTRF1L RELEASE FACTOR GLUTAMINE METHYLTRANSFERASE"/>
    <property type="match status" value="1"/>
</dbReference>
<dbReference type="InterPro" id="IPR019874">
    <property type="entry name" value="RF_methyltr_PrmC"/>
</dbReference>
<organism evidence="7 8">
    <name type="scientific">Croceibacterium salegens</name>
    <dbReference type="NCBI Taxonomy" id="1737568"/>
    <lineage>
        <taxon>Bacteria</taxon>
        <taxon>Pseudomonadati</taxon>
        <taxon>Pseudomonadota</taxon>
        <taxon>Alphaproteobacteria</taxon>
        <taxon>Sphingomonadales</taxon>
        <taxon>Erythrobacteraceae</taxon>
        <taxon>Croceibacterium</taxon>
    </lineage>
</organism>
<dbReference type="RefSeq" id="WP_159797945.1">
    <property type="nucleotide sequence ID" value="NZ_WTYM01000059.1"/>
</dbReference>
<dbReference type="EMBL" id="WTYM01000059">
    <property type="protein sequence ID" value="MXO61129.1"/>
    <property type="molecule type" value="Genomic_DNA"/>
</dbReference>
<keyword evidence="1 4" id="KW-0489">Methyltransferase</keyword>
<dbReference type="NCBIfam" id="TIGR03534">
    <property type="entry name" value="RF_mod_PrmC"/>
    <property type="match status" value="1"/>
</dbReference>
<keyword evidence="3 4" id="KW-0949">S-adenosyl-L-methionine</keyword>
<sequence>MTTVAEALREATRRLESVSDTARLDAELLMAHALRVSRSNLLLRETGREAPAGFAALVERRERHEPVAYIRGRQEFYGRDFLVGPDVLIPRADSETTVEAALAAFPAGDRVLDCGTGSGALLLTVLSERPGSTGIGIDRSPEALAVAADNAERLGLSERCDLRFADWTESGWAARLGQFDLVVANPPYVETSAELDRSVRDHEPAGALFAGPEGLDDYRVLIPQLPQLLAQDGAAVLEIGASQADSVTEIAASCGFSAELYCDLAERPRALVLRLRTWQSAME</sequence>
<proteinExistence type="inferred from homology"/>
<reference evidence="7 8" key="1">
    <citation type="submission" date="2019-12" db="EMBL/GenBank/DDBJ databases">
        <title>Genomic-based taxomic classification of the family Erythrobacteraceae.</title>
        <authorList>
            <person name="Xu L."/>
        </authorList>
    </citation>
    <scope>NUCLEOTIDE SEQUENCE [LARGE SCALE GENOMIC DNA]</scope>
    <source>
        <strain evidence="7 8">MCCC 1K01500</strain>
    </source>
</reference>
<evidence type="ECO:0000256" key="2">
    <source>
        <dbReference type="ARBA" id="ARBA00022679"/>
    </source>
</evidence>
<evidence type="ECO:0000256" key="1">
    <source>
        <dbReference type="ARBA" id="ARBA00022603"/>
    </source>
</evidence>
<dbReference type="NCBIfam" id="TIGR00536">
    <property type="entry name" value="hemK_fam"/>
    <property type="match status" value="1"/>
</dbReference>
<dbReference type="Pfam" id="PF13847">
    <property type="entry name" value="Methyltransf_31"/>
    <property type="match status" value="1"/>
</dbReference>
<feature type="domain" description="Release factor glutamine methyltransferase N-terminal" evidence="6">
    <location>
        <begin position="6"/>
        <end position="72"/>
    </location>
</feature>
<dbReference type="InterPro" id="IPR029063">
    <property type="entry name" value="SAM-dependent_MTases_sf"/>
</dbReference>
<dbReference type="InterPro" id="IPR025714">
    <property type="entry name" value="Methyltranfer_dom"/>
</dbReference>
<dbReference type="HAMAP" id="MF_02126">
    <property type="entry name" value="RF_methyltr_PrmC"/>
    <property type="match status" value="1"/>
</dbReference>
<comment type="caution">
    <text evidence="7">The sequence shown here is derived from an EMBL/GenBank/DDBJ whole genome shotgun (WGS) entry which is preliminary data.</text>
</comment>
<feature type="binding site" evidence="4">
    <location>
        <position position="167"/>
    </location>
    <ligand>
        <name>S-adenosyl-L-methionine</name>
        <dbReference type="ChEBI" id="CHEBI:59789"/>
    </ligand>
</feature>
<dbReference type="GO" id="GO:0102559">
    <property type="term" value="F:peptide chain release factor N(5)-glutamine methyltransferase activity"/>
    <property type="evidence" value="ECO:0007669"/>
    <property type="project" value="UniProtKB-EC"/>
</dbReference>
<dbReference type="Proteomes" id="UP000433652">
    <property type="component" value="Unassembled WGS sequence"/>
</dbReference>
<comment type="similarity">
    <text evidence="4">Belongs to the protein N5-glutamine methyltransferase family. PrmC subfamily.</text>
</comment>
<feature type="binding site" evidence="4">
    <location>
        <begin position="115"/>
        <end position="119"/>
    </location>
    <ligand>
        <name>S-adenosyl-L-methionine</name>
        <dbReference type="ChEBI" id="CHEBI:59789"/>
    </ligand>
</feature>
<feature type="binding site" evidence="4">
    <location>
        <position position="138"/>
    </location>
    <ligand>
        <name>S-adenosyl-L-methionine</name>
        <dbReference type="ChEBI" id="CHEBI:59789"/>
    </ligand>
</feature>
<evidence type="ECO:0000313" key="7">
    <source>
        <dbReference type="EMBL" id="MXO61129.1"/>
    </source>
</evidence>
<dbReference type="GO" id="GO:0032259">
    <property type="term" value="P:methylation"/>
    <property type="evidence" value="ECO:0007669"/>
    <property type="project" value="UniProtKB-KW"/>
</dbReference>
<feature type="domain" description="Methyltransferase" evidence="5">
    <location>
        <begin position="108"/>
        <end position="185"/>
    </location>
</feature>
<gene>
    <name evidence="4 7" type="primary">prmC</name>
    <name evidence="7" type="ORF">GRI89_16420</name>
</gene>
<dbReference type="AlphaFoldDB" id="A0A6I4T0K0"/>